<protein>
    <recommendedName>
        <fullName evidence="7">Fungal death-pathway protein SesB domain-containing protein</fullName>
    </recommendedName>
</protein>
<dbReference type="InterPro" id="IPR031469">
    <property type="entry name" value="SesB_dom"/>
</dbReference>
<evidence type="ECO:0000259" key="7">
    <source>
        <dbReference type="Pfam" id="PF17046"/>
    </source>
</evidence>
<gene>
    <name evidence="8" type="ORF">VN97_g1754</name>
</gene>
<organism evidence="8 9">
    <name type="scientific">Penicillium thymicola</name>
    <dbReference type="NCBI Taxonomy" id="293382"/>
    <lineage>
        <taxon>Eukaryota</taxon>
        <taxon>Fungi</taxon>
        <taxon>Dikarya</taxon>
        <taxon>Ascomycota</taxon>
        <taxon>Pezizomycotina</taxon>
        <taxon>Eurotiomycetes</taxon>
        <taxon>Eurotiomycetidae</taxon>
        <taxon>Eurotiales</taxon>
        <taxon>Aspergillaceae</taxon>
        <taxon>Penicillium</taxon>
    </lineage>
</organism>
<comment type="caution">
    <text evidence="8">The sequence shown here is derived from an EMBL/GenBank/DDBJ whole genome shotgun (WGS) entry which is preliminary data.</text>
</comment>
<dbReference type="Proteomes" id="UP001227192">
    <property type="component" value="Unassembled WGS sequence"/>
</dbReference>
<evidence type="ECO:0000313" key="9">
    <source>
        <dbReference type="Proteomes" id="UP001227192"/>
    </source>
</evidence>
<evidence type="ECO:0000256" key="1">
    <source>
        <dbReference type="ARBA" id="ARBA00004173"/>
    </source>
</evidence>
<accession>A0AAI9TQ93</accession>
<evidence type="ECO:0000256" key="3">
    <source>
        <dbReference type="ARBA" id="ARBA00004370"/>
    </source>
</evidence>
<dbReference type="PANTHER" id="PTHR48182:SF2">
    <property type="entry name" value="PROTEIN SERAC1"/>
    <property type="match status" value="1"/>
</dbReference>
<feature type="domain" description="Fungal death-pathway protein SesB" evidence="7">
    <location>
        <begin position="174"/>
        <end position="196"/>
    </location>
</feature>
<dbReference type="AlphaFoldDB" id="A0AAI9TQ93"/>
<keyword evidence="9" id="KW-1185">Reference proteome</keyword>
<sequence>MIFVAHCLGGVVLESALGRAAEHPRKRELIGYVHGILLLGTPHFQPGSLAAATNYLQVAQAEIPSELDLKDRLNHLSGIPQRFAELKQAGAEFVVEAFYARAGTKLDGTGKDVKIVDEALARGPGAPPPERLSRNHLRLSQYDGEDEKDFKRVSRILTQWASKIVLPKEDKGAANVLNVTFSGSYNSGFQLGQSAGILKGFNFGGG</sequence>
<evidence type="ECO:0000256" key="4">
    <source>
        <dbReference type="ARBA" id="ARBA00022824"/>
    </source>
</evidence>
<reference evidence="8" key="2">
    <citation type="journal article" date="2016" name="Fungal Biol.">
        <title>Ochratoxin A production by Penicillium thymicola.</title>
        <authorList>
            <person name="Nguyen H.D.T."/>
            <person name="McMullin D.R."/>
            <person name="Ponomareva E."/>
            <person name="Riley R."/>
            <person name="Pomraning K.R."/>
            <person name="Baker S.E."/>
            <person name="Seifert K.A."/>
        </authorList>
    </citation>
    <scope>NUCLEOTIDE SEQUENCE</scope>
    <source>
        <strain evidence="8">DAOM 180753</strain>
    </source>
</reference>
<dbReference type="PANTHER" id="PTHR48182">
    <property type="entry name" value="PROTEIN SERAC1"/>
    <property type="match status" value="1"/>
</dbReference>
<dbReference type="GO" id="GO:0016020">
    <property type="term" value="C:membrane"/>
    <property type="evidence" value="ECO:0007669"/>
    <property type="project" value="UniProtKB-SubCell"/>
</dbReference>
<comment type="subcellular location">
    <subcellularLocation>
        <location evidence="2">Endoplasmic reticulum</location>
    </subcellularLocation>
    <subcellularLocation>
        <location evidence="3">Membrane</location>
    </subcellularLocation>
    <subcellularLocation>
        <location evidence="1">Mitochondrion</location>
    </subcellularLocation>
</comment>
<dbReference type="Pfam" id="PF17046">
    <property type="entry name" value="Ses_B"/>
    <property type="match status" value="1"/>
</dbReference>
<dbReference type="EMBL" id="LACB01000031">
    <property type="protein sequence ID" value="KAJ9491462.1"/>
    <property type="molecule type" value="Genomic_DNA"/>
</dbReference>
<dbReference type="InterPro" id="IPR052374">
    <property type="entry name" value="SERAC1"/>
</dbReference>
<dbReference type="GO" id="GO:0005783">
    <property type="term" value="C:endoplasmic reticulum"/>
    <property type="evidence" value="ECO:0007669"/>
    <property type="project" value="UniProtKB-SubCell"/>
</dbReference>
<keyword evidence="5" id="KW-0496">Mitochondrion</keyword>
<reference evidence="8" key="1">
    <citation type="submission" date="2015-06" db="EMBL/GenBank/DDBJ databases">
        <authorList>
            <person name="Nguyen H."/>
        </authorList>
    </citation>
    <scope>NUCLEOTIDE SEQUENCE</scope>
    <source>
        <strain evidence="8">DAOM 180753</strain>
    </source>
</reference>
<evidence type="ECO:0000256" key="5">
    <source>
        <dbReference type="ARBA" id="ARBA00023128"/>
    </source>
</evidence>
<evidence type="ECO:0000256" key="6">
    <source>
        <dbReference type="ARBA" id="ARBA00023136"/>
    </source>
</evidence>
<name>A0AAI9TQ93_PENTH</name>
<keyword evidence="4" id="KW-0256">Endoplasmic reticulum</keyword>
<keyword evidence="6" id="KW-0472">Membrane</keyword>
<dbReference type="GO" id="GO:0005739">
    <property type="term" value="C:mitochondrion"/>
    <property type="evidence" value="ECO:0007669"/>
    <property type="project" value="UniProtKB-SubCell"/>
</dbReference>
<evidence type="ECO:0000313" key="8">
    <source>
        <dbReference type="EMBL" id="KAJ9491462.1"/>
    </source>
</evidence>
<evidence type="ECO:0000256" key="2">
    <source>
        <dbReference type="ARBA" id="ARBA00004240"/>
    </source>
</evidence>
<proteinExistence type="predicted"/>